<dbReference type="OrthoDB" id="2441001at2759"/>
<dbReference type="Proteomes" id="UP000789572">
    <property type="component" value="Unassembled WGS sequence"/>
</dbReference>
<dbReference type="CDD" id="cd01389">
    <property type="entry name" value="HMG-box_ROX1-like"/>
    <property type="match status" value="1"/>
</dbReference>
<dbReference type="SUPFAM" id="SSF47095">
    <property type="entry name" value="HMG-box"/>
    <property type="match status" value="1"/>
</dbReference>
<dbReference type="Gene3D" id="1.10.30.10">
    <property type="entry name" value="High mobility group box domain"/>
    <property type="match status" value="1"/>
</dbReference>
<protein>
    <submittedName>
        <fullName evidence="3">7373_t:CDS:1</fullName>
    </submittedName>
</protein>
<dbReference type="GO" id="GO:0003677">
    <property type="term" value="F:DNA binding"/>
    <property type="evidence" value="ECO:0007669"/>
    <property type="project" value="UniProtKB-UniRule"/>
</dbReference>
<dbReference type="InterPro" id="IPR009071">
    <property type="entry name" value="HMG_box_dom"/>
</dbReference>
<dbReference type="AlphaFoldDB" id="A0A9N9FFV1"/>
<proteinExistence type="predicted"/>
<keyword evidence="1" id="KW-0539">Nucleus</keyword>
<accession>A0A9N9FFV1</accession>
<keyword evidence="1" id="KW-0238">DNA-binding</keyword>
<evidence type="ECO:0000313" key="4">
    <source>
        <dbReference type="Proteomes" id="UP000789572"/>
    </source>
</evidence>
<gene>
    <name evidence="3" type="ORF">POCULU_LOCUS4148</name>
</gene>
<name>A0A9N9FFV1_9GLOM</name>
<organism evidence="3 4">
    <name type="scientific">Paraglomus occultum</name>
    <dbReference type="NCBI Taxonomy" id="144539"/>
    <lineage>
        <taxon>Eukaryota</taxon>
        <taxon>Fungi</taxon>
        <taxon>Fungi incertae sedis</taxon>
        <taxon>Mucoromycota</taxon>
        <taxon>Glomeromycotina</taxon>
        <taxon>Glomeromycetes</taxon>
        <taxon>Paraglomerales</taxon>
        <taxon>Paraglomeraceae</taxon>
        <taxon>Paraglomus</taxon>
    </lineage>
</organism>
<dbReference type="EMBL" id="CAJVPJ010000516">
    <property type="protein sequence ID" value="CAG8532909.1"/>
    <property type="molecule type" value="Genomic_DNA"/>
</dbReference>
<sequence>MNDFNIKEITFNKDPTMESKHKAWLSEPPAGVILGMTIEELLAPSKRKKSRLTPPRPQQSYILFRKNYGALHSSMDFKTISSISKNEWKSAAPVVREFFNMLSEIAKRRHHIKYPTYKYKPQKGRRQKIPVEAVVKSNPNKAAEFNPGLSTSITVDNIYDSLSTFAVNNQPVENFRNDTITMTTSTEVDTFTSPEDDDGLSFFNFDLYMTDG</sequence>
<dbReference type="InterPro" id="IPR036910">
    <property type="entry name" value="HMG_box_dom_sf"/>
</dbReference>
<evidence type="ECO:0000256" key="1">
    <source>
        <dbReference type="PROSITE-ProRule" id="PRU00267"/>
    </source>
</evidence>
<reference evidence="3" key="1">
    <citation type="submission" date="2021-06" db="EMBL/GenBank/DDBJ databases">
        <authorList>
            <person name="Kallberg Y."/>
            <person name="Tangrot J."/>
            <person name="Rosling A."/>
        </authorList>
    </citation>
    <scope>NUCLEOTIDE SEQUENCE</scope>
    <source>
        <strain evidence="3">IA702</strain>
    </source>
</reference>
<dbReference type="PROSITE" id="PS50118">
    <property type="entry name" value="HMG_BOX_2"/>
    <property type="match status" value="1"/>
</dbReference>
<evidence type="ECO:0000259" key="2">
    <source>
        <dbReference type="PROSITE" id="PS50118"/>
    </source>
</evidence>
<comment type="caution">
    <text evidence="3">The sequence shown here is derived from an EMBL/GenBank/DDBJ whole genome shotgun (WGS) entry which is preliminary data.</text>
</comment>
<keyword evidence="4" id="KW-1185">Reference proteome</keyword>
<dbReference type="GO" id="GO:0005634">
    <property type="term" value="C:nucleus"/>
    <property type="evidence" value="ECO:0007669"/>
    <property type="project" value="UniProtKB-UniRule"/>
</dbReference>
<feature type="DNA-binding region" description="HMG box" evidence="1">
    <location>
        <begin position="54"/>
        <end position="118"/>
    </location>
</feature>
<evidence type="ECO:0000313" key="3">
    <source>
        <dbReference type="EMBL" id="CAG8532909.1"/>
    </source>
</evidence>
<feature type="domain" description="HMG box" evidence="2">
    <location>
        <begin position="54"/>
        <end position="118"/>
    </location>
</feature>